<dbReference type="SUPFAM" id="SSF56112">
    <property type="entry name" value="Protein kinase-like (PK-like)"/>
    <property type="match status" value="1"/>
</dbReference>
<evidence type="ECO:0000313" key="3">
    <source>
        <dbReference type="Proteomes" id="UP001597180"/>
    </source>
</evidence>
<protein>
    <submittedName>
        <fullName evidence="2">Phosphotransferase</fullName>
    </submittedName>
</protein>
<name>A0ABW3UM64_9BACL</name>
<organism evidence="2 3">
    <name type="scientific">Paenibacillus vulneris</name>
    <dbReference type="NCBI Taxonomy" id="1133364"/>
    <lineage>
        <taxon>Bacteria</taxon>
        <taxon>Bacillati</taxon>
        <taxon>Bacillota</taxon>
        <taxon>Bacilli</taxon>
        <taxon>Bacillales</taxon>
        <taxon>Paenibacillaceae</taxon>
        <taxon>Paenibacillus</taxon>
    </lineage>
</organism>
<sequence>MDIRIGKTFRRLARSYDLQIQRLESYDSVYRKNVAFRAVTEQGDYLIKPYVKPLIAPERHMRQLTKSIGHLIALNYPQMPKWRLTKRGAIWKVYKGKRYYVTEWVEGRELVIEQDYEELGKSVAHLHAITKGLPDGDIGINSTRARIKLLKLHYDLFNQQLERVKLRRDSIGRWFRRHGRHCQELTEEAWARIRNHDMKPLWREERQAPSIIHGDVTTPNVVICPHGLYLVDWDRSGWGSTYEELVKLLLNTTNYQIPMMDAVLRGYEFIKPLQPLERILISALYRIPREALYVTPSIAGGRYSPTFTILKETWKDRLNAIRWIDEWVAVKNG</sequence>
<proteinExistence type="predicted"/>
<feature type="domain" description="Aminoglycoside phosphotransferase" evidence="1">
    <location>
        <begin position="36"/>
        <end position="268"/>
    </location>
</feature>
<dbReference type="Gene3D" id="3.30.200.20">
    <property type="entry name" value="Phosphorylase Kinase, domain 1"/>
    <property type="match status" value="1"/>
</dbReference>
<dbReference type="RefSeq" id="WP_079909922.1">
    <property type="nucleotide sequence ID" value="NZ_BAABJG010000021.1"/>
</dbReference>
<keyword evidence="3" id="KW-1185">Reference proteome</keyword>
<dbReference type="InterPro" id="IPR047175">
    <property type="entry name" value="CotS-like"/>
</dbReference>
<comment type="caution">
    <text evidence="2">The sequence shown here is derived from an EMBL/GenBank/DDBJ whole genome shotgun (WGS) entry which is preliminary data.</text>
</comment>
<gene>
    <name evidence="2" type="ORF">ACFQ4B_15015</name>
</gene>
<evidence type="ECO:0000313" key="2">
    <source>
        <dbReference type="EMBL" id="MFD1221436.1"/>
    </source>
</evidence>
<dbReference type="Proteomes" id="UP001597180">
    <property type="component" value="Unassembled WGS sequence"/>
</dbReference>
<accession>A0ABW3UM64</accession>
<dbReference type="Gene3D" id="3.90.1200.10">
    <property type="match status" value="1"/>
</dbReference>
<dbReference type="PANTHER" id="PTHR39179:SF3">
    <property type="entry name" value="COTS-RELATED PROTEIN"/>
    <property type="match status" value="1"/>
</dbReference>
<evidence type="ECO:0000259" key="1">
    <source>
        <dbReference type="Pfam" id="PF01636"/>
    </source>
</evidence>
<dbReference type="Pfam" id="PF01636">
    <property type="entry name" value="APH"/>
    <property type="match status" value="1"/>
</dbReference>
<dbReference type="InterPro" id="IPR011009">
    <property type="entry name" value="Kinase-like_dom_sf"/>
</dbReference>
<reference evidence="3" key="1">
    <citation type="journal article" date="2019" name="Int. J. Syst. Evol. Microbiol.">
        <title>The Global Catalogue of Microorganisms (GCM) 10K type strain sequencing project: providing services to taxonomists for standard genome sequencing and annotation.</title>
        <authorList>
            <consortium name="The Broad Institute Genomics Platform"/>
            <consortium name="The Broad Institute Genome Sequencing Center for Infectious Disease"/>
            <person name="Wu L."/>
            <person name="Ma J."/>
        </authorList>
    </citation>
    <scope>NUCLEOTIDE SEQUENCE [LARGE SCALE GENOMIC DNA]</scope>
    <source>
        <strain evidence="3">CCUG 53270</strain>
    </source>
</reference>
<dbReference type="InterPro" id="IPR002575">
    <property type="entry name" value="Aminoglycoside_PTrfase"/>
</dbReference>
<dbReference type="EMBL" id="JBHTLU010000015">
    <property type="protein sequence ID" value="MFD1221436.1"/>
    <property type="molecule type" value="Genomic_DNA"/>
</dbReference>
<dbReference type="PANTHER" id="PTHR39179">
    <property type="entry name" value="SPORE COAT PROTEIN I"/>
    <property type="match status" value="1"/>
</dbReference>